<evidence type="ECO:0000256" key="16">
    <source>
        <dbReference type="SAM" id="Phobius"/>
    </source>
</evidence>
<evidence type="ECO:0000256" key="14">
    <source>
        <dbReference type="ARBA" id="ARBA00023136"/>
    </source>
</evidence>
<dbReference type="FunFam" id="1.10.287.130:FF:000001">
    <property type="entry name" value="Two-component sensor histidine kinase"/>
    <property type="match status" value="1"/>
</dbReference>
<dbReference type="Gene3D" id="3.30.565.10">
    <property type="entry name" value="Histidine kinase-like ATPase, C-terminal domain"/>
    <property type="match status" value="1"/>
</dbReference>
<dbReference type="GO" id="GO:0005524">
    <property type="term" value="F:ATP binding"/>
    <property type="evidence" value="ECO:0007669"/>
    <property type="project" value="UniProtKB-KW"/>
</dbReference>
<dbReference type="PANTHER" id="PTHR45528">
    <property type="entry name" value="SENSOR HISTIDINE KINASE CPXA"/>
    <property type="match status" value="1"/>
</dbReference>
<dbReference type="SMART" id="SM00304">
    <property type="entry name" value="HAMP"/>
    <property type="match status" value="1"/>
</dbReference>
<keyword evidence="7" id="KW-0808">Transferase</keyword>
<proteinExistence type="predicted"/>
<feature type="transmembrane region" description="Helical" evidence="16">
    <location>
        <begin position="167"/>
        <end position="191"/>
    </location>
</feature>
<dbReference type="InterPro" id="IPR036097">
    <property type="entry name" value="HisK_dim/P_sf"/>
</dbReference>
<evidence type="ECO:0000256" key="5">
    <source>
        <dbReference type="ARBA" id="ARBA00022475"/>
    </source>
</evidence>
<organism evidence="19 20">
    <name type="scientific">Viridibacillus arvi</name>
    <dbReference type="NCBI Taxonomy" id="263475"/>
    <lineage>
        <taxon>Bacteria</taxon>
        <taxon>Bacillati</taxon>
        <taxon>Bacillota</taxon>
        <taxon>Bacilli</taxon>
        <taxon>Bacillales</taxon>
        <taxon>Caryophanaceae</taxon>
        <taxon>Viridibacillus</taxon>
    </lineage>
</organism>
<keyword evidence="14 16" id="KW-0472">Membrane</keyword>
<evidence type="ECO:0000259" key="18">
    <source>
        <dbReference type="PROSITE" id="PS50885"/>
    </source>
</evidence>
<evidence type="ECO:0000256" key="1">
    <source>
        <dbReference type="ARBA" id="ARBA00000085"/>
    </source>
</evidence>
<evidence type="ECO:0000256" key="12">
    <source>
        <dbReference type="ARBA" id="ARBA00022989"/>
    </source>
</evidence>
<feature type="coiled-coil region" evidence="15">
    <location>
        <begin position="295"/>
        <end position="326"/>
    </location>
</feature>
<evidence type="ECO:0000256" key="11">
    <source>
        <dbReference type="ARBA" id="ARBA00022840"/>
    </source>
</evidence>
<dbReference type="AlphaFoldDB" id="A0A0M0LCJ4"/>
<keyword evidence="10 19" id="KW-0418">Kinase</keyword>
<evidence type="ECO:0000256" key="10">
    <source>
        <dbReference type="ARBA" id="ARBA00022777"/>
    </source>
</evidence>
<dbReference type="Proteomes" id="UP000036867">
    <property type="component" value="Unassembled WGS sequence"/>
</dbReference>
<dbReference type="InterPro" id="IPR036890">
    <property type="entry name" value="HATPase_C_sf"/>
</dbReference>
<dbReference type="PROSITE" id="PS50885">
    <property type="entry name" value="HAMP"/>
    <property type="match status" value="1"/>
</dbReference>
<evidence type="ECO:0000256" key="6">
    <source>
        <dbReference type="ARBA" id="ARBA00022553"/>
    </source>
</evidence>
<protein>
    <recommendedName>
        <fullName evidence="4">Signal transduction histidine-protein kinase ArlS</fullName>
        <ecNumber evidence="3">2.7.13.3</ecNumber>
    </recommendedName>
</protein>
<comment type="subcellular location">
    <subcellularLocation>
        <location evidence="2">Cell membrane</location>
        <topology evidence="2">Multi-pass membrane protein</topology>
    </subcellularLocation>
</comment>
<accession>A0A0M0LCJ4</accession>
<dbReference type="RefSeq" id="WP_053416994.1">
    <property type="nucleotide sequence ID" value="NZ_LILB01000005.1"/>
</dbReference>
<evidence type="ECO:0000256" key="13">
    <source>
        <dbReference type="ARBA" id="ARBA00023012"/>
    </source>
</evidence>
<evidence type="ECO:0000256" key="3">
    <source>
        <dbReference type="ARBA" id="ARBA00012438"/>
    </source>
</evidence>
<reference evidence="20" key="1">
    <citation type="submission" date="2015-08" db="EMBL/GenBank/DDBJ databases">
        <title>Fjat-10028 dsm 16317.</title>
        <authorList>
            <person name="Liu B."/>
            <person name="Wang J."/>
            <person name="Zhu Y."/>
            <person name="Liu G."/>
            <person name="Chen Q."/>
            <person name="Chen Z."/>
            <person name="Lan J."/>
            <person name="Che J."/>
            <person name="Ge C."/>
            <person name="Shi H."/>
            <person name="Pan Z."/>
            <person name="Liu X."/>
        </authorList>
    </citation>
    <scope>NUCLEOTIDE SEQUENCE [LARGE SCALE GENOMIC DNA]</scope>
    <source>
        <strain evidence="20">DSM 16317</strain>
    </source>
</reference>
<dbReference type="FunFam" id="3.30.565.10:FF:000006">
    <property type="entry name" value="Sensor histidine kinase WalK"/>
    <property type="match status" value="1"/>
</dbReference>
<keyword evidence="9" id="KW-0547">Nucleotide-binding</keyword>
<evidence type="ECO:0000256" key="7">
    <source>
        <dbReference type="ARBA" id="ARBA00022679"/>
    </source>
</evidence>
<dbReference type="Gene3D" id="6.10.340.10">
    <property type="match status" value="1"/>
</dbReference>
<evidence type="ECO:0000256" key="8">
    <source>
        <dbReference type="ARBA" id="ARBA00022692"/>
    </source>
</evidence>
<dbReference type="GeneID" id="301136488"/>
<feature type="domain" description="HAMP" evidence="18">
    <location>
        <begin position="192"/>
        <end position="246"/>
    </location>
</feature>
<evidence type="ECO:0000256" key="15">
    <source>
        <dbReference type="SAM" id="Coils"/>
    </source>
</evidence>
<evidence type="ECO:0000256" key="2">
    <source>
        <dbReference type="ARBA" id="ARBA00004651"/>
    </source>
</evidence>
<evidence type="ECO:0000313" key="20">
    <source>
        <dbReference type="Proteomes" id="UP000036867"/>
    </source>
</evidence>
<dbReference type="InterPro" id="IPR041610">
    <property type="entry name" value="ArlS_N"/>
</dbReference>
<evidence type="ECO:0000259" key="17">
    <source>
        <dbReference type="PROSITE" id="PS50109"/>
    </source>
</evidence>
<dbReference type="EMBL" id="LILB01000005">
    <property type="protein sequence ID" value="KOO48809.1"/>
    <property type="molecule type" value="Genomic_DNA"/>
</dbReference>
<dbReference type="Pfam" id="PF00512">
    <property type="entry name" value="HisKA"/>
    <property type="match status" value="1"/>
</dbReference>
<comment type="catalytic activity">
    <reaction evidence="1">
        <text>ATP + protein L-histidine = ADP + protein N-phospho-L-histidine.</text>
        <dbReference type="EC" id="2.7.13.3"/>
    </reaction>
</comment>
<evidence type="ECO:0000256" key="4">
    <source>
        <dbReference type="ARBA" id="ARBA00015735"/>
    </source>
</evidence>
<dbReference type="Pfam" id="PF00672">
    <property type="entry name" value="HAMP"/>
    <property type="match status" value="1"/>
</dbReference>
<dbReference type="GO" id="GO:0005886">
    <property type="term" value="C:plasma membrane"/>
    <property type="evidence" value="ECO:0007669"/>
    <property type="project" value="UniProtKB-SubCell"/>
</dbReference>
<dbReference type="PANTHER" id="PTHR45528:SF12">
    <property type="entry name" value="SENSOR HISTIDINE KINASE ARSS"/>
    <property type="match status" value="1"/>
</dbReference>
<dbReference type="Pfam" id="PF02518">
    <property type="entry name" value="HATPase_c"/>
    <property type="match status" value="1"/>
</dbReference>
<keyword evidence="15" id="KW-0175">Coiled coil</keyword>
<dbReference type="EC" id="2.7.13.3" evidence="3"/>
<keyword evidence="6" id="KW-0597">Phosphoprotein</keyword>
<dbReference type="STRING" id="263475.AMD00_10300"/>
<dbReference type="PATRIC" id="fig|263475.3.peg.3275"/>
<dbReference type="InterPro" id="IPR003660">
    <property type="entry name" value="HAMP_dom"/>
</dbReference>
<dbReference type="InterPro" id="IPR050398">
    <property type="entry name" value="HssS/ArlS-like"/>
</dbReference>
<feature type="domain" description="Histidine kinase" evidence="17">
    <location>
        <begin position="254"/>
        <end position="468"/>
    </location>
</feature>
<dbReference type="CDD" id="cd00082">
    <property type="entry name" value="HisKA"/>
    <property type="match status" value="1"/>
</dbReference>
<name>A0A0M0LCJ4_9BACL</name>
<dbReference type="InterPro" id="IPR003594">
    <property type="entry name" value="HATPase_dom"/>
</dbReference>
<keyword evidence="8 16" id="KW-0812">Transmembrane</keyword>
<evidence type="ECO:0000256" key="9">
    <source>
        <dbReference type="ARBA" id="ARBA00022741"/>
    </source>
</evidence>
<dbReference type="InterPro" id="IPR005467">
    <property type="entry name" value="His_kinase_dom"/>
</dbReference>
<keyword evidence="5" id="KW-1003">Cell membrane</keyword>
<keyword evidence="13" id="KW-0902">Two-component regulatory system</keyword>
<dbReference type="Pfam" id="PF18719">
    <property type="entry name" value="ArlS_N"/>
    <property type="match status" value="1"/>
</dbReference>
<sequence>MNRIQHYLSNQSLKGKWALTSAAVIFVSFAVICSVLYIAIHSWLLNEQEQSVKRTMDDLTVFFESQGNFLTIHDIQSNKGLMNSIVDKNQTVRILNKDKIEILRINDSTKIMPSVPDNLPNHGYAISKEKVENVDTFLAASTIRIGPFSGYIQLTHPLTSFESLMRYILTAMCILGLGALIASAGIGYLLATTLLKPLDDLRLEMTEVAEQGFTAPIKLQYDAKDEIGDLLTVYRSMMGELEQSFLSQQQFISDASHELRTPIQVVEGHLSLIKRWGKDDPSVLEESLNTSLLEITRMKKLIEEMLELARREQNDLQNNADILMITTDIMEEIKVLSPDATIDLEVDPEISYWAIISDNAYGQILRNLLQNAIRYSENSPKIKIQLSKQHESVQIEVSDKGIGIAEEDQSRIFDRFYRVDSSRSRDGGGTGLGLSIVNMLVNKYRGTIKVKSKLHFGSTFTIELPAEK</sequence>
<dbReference type="PRINTS" id="PR00344">
    <property type="entry name" value="BCTRLSENSOR"/>
</dbReference>
<feature type="transmembrane region" description="Helical" evidence="16">
    <location>
        <begin position="17"/>
        <end position="40"/>
    </location>
</feature>
<dbReference type="SUPFAM" id="SSF47384">
    <property type="entry name" value="Homodimeric domain of signal transducing histidine kinase"/>
    <property type="match status" value="1"/>
</dbReference>
<comment type="caution">
    <text evidence="19">The sequence shown here is derived from an EMBL/GenBank/DDBJ whole genome shotgun (WGS) entry which is preliminary data.</text>
</comment>
<dbReference type="InterPro" id="IPR003661">
    <property type="entry name" value="HisK_dim/P_dom"/>
</dbReference>
<keyword evidence="20" id="KW-1185">Reference proteome</keyword>
<dbReference type="PROSITE" id="PS50109">
    <property type="entry name" value="HIS_KIN"/>
    <property type="match status" value="1"/>
</dbReference>
<dbReference type="SUPFAM" id="SSF55874">
    <property type="entry name" value="ATPase domain of HSP90 chaperone/DNA topoisomerase II/histidine kinase"/>
    <property type="match status" value="1"/>
</dbReference>
<dbReference type="GO" id="GO:0000155">
    <property type="term" value="F:phosphorelay sensor kinase activity"/>
    <property type="evidence" value="ECO:0007669"/>
    <property type="project" value="InterPro"/>
</dbReference>
<dbReference type="SMART" id="SM00387">
    <property type="entry name" value="HATPase_c"/>
    <property type="match status" value="1"/>
</dbReference>
<dbReference type="InterPro" id="IPR004358">
    <property type="entry name" value="Sig_transdc_His_kin-like_C"/>
</dbReference>
<dbReference type="OrthoDB" id="9786919at2"/>
<dbReference type="Gene3D" id="1.10.287.130">
    <property type="match status" value="1"/>
</dbReference>
<evidence type="ECO:0000313" key="19">
    <source>
        <dbReference type="EMBL" id="KOO48809.1"/>
    </source>
</evidence>
<keyword evidence="12 16" id="KW-1133">Transmembrane helix</keyword>
<keyword evidence="11" id="KW-0067">ATP-binding</keyword>
<gene>
    <name evidence="19" type="ORF">AMD00_10300</name>
</gene>
<dbReference type="SMART" id="SM00388">
    <property type="entry name" value="HisKA"/>
    <property type="match status" value="1"/>
</dbReference>